<accession>A0A915UBC1</accession>
<evidence type="ECO:0000259" key="2">
    <source>
        <dbReference type="Pfam" id="PF00156"/>
    </source>
</evidence>
<dbReference type="EMBL" id="AP024233">
    <property type="protein sequence ID" value="BCO10866.1"/>
    <property type="molecule type" value="Genomic_DNA"/>
</dbReference>
<dbReference type="PANTHER" id="PTHR47505">
    <property type="entry name" value="DNA UTILIZATION PROTEIN YHGH"/>
    <property type="match status" value="1"/>
</dbReference>
<dbReference type="CDD" id="cd06223">
    <property type="entry name" value="PRTases_typeI"/>
    <property type="match status" value="1"/>
</dbReference>
<evidence type="ECO:0000256" key="1">
    <source>
        <dbReference type="ARBA" id="ARBA00008007"/>
    </source>
</evidence>
<reference evidence="3" key="1">
    <citation type="submission" date="2020-12" db="EMBL/GenBank/DDBJ databases">
        <title>Desulfobium dissulfuricans gen. nov., sp. nov., a novel mesophilic, sulfate-reducing bacterium isolated from a deep-sea hydrothermal vent.</title>
        <authorList>
            <person name="Hashimoto Y."/>
            <person name="Tame A."/>
            <person name="Sawayama S."/>
            <person name="Miyazaki J."/>
            <person name="Takai K."/>
            <person name="Nakagawa S."/>
        </authorList>
    </citation>
    <scope>NUCLEOTIDE SEQUENCE</scope>
    <source>
        <strain evidence="3">GF1</strain>
    </source>
</reference>
<sequence length="211" mass="23167">MPLFCSSCFTRLSPLSSPCCSCCGIPFVSGQDHLCGRCLKEPPGFDLARGALTYHEPLVTLIHCFKYGGELAGLSSMAWLASQSAGYREIGDPEIILPVPLHPTRLRERGFNQSLLLARSFFPRLRDRIAPDLLLRTRPTIPQSTLSGSARRRNLQGAFAVADGDRLRGRHVLLVDDVMTTGSTIGQCARVLRRAGCRRIEVFVLAMAVPD</sequence>
<feature type="domain" description="Phosphoribosyltransferase" evidence="2">
    <location>
        <begin position="164"/>
        <end position="206"/>
    </location>
</feature>
<dbReference type="AlphaFoldDB" id="A0A915UBC1"/>
<comment type="similarity">
    <text evidence="1">Belongs to the ComF/GntX family.</text>
</comment>
<evidence type="ECO:0000313" key="3">
    <source>
        <dbReference type="EMBL" id="BCO10866.1"/>
    </source>
</evidence>
<dbReference type="Proteomes" id="UP001063350">
    <property type="component" value="Chromosome"/>
</dbReference>
<dbReference type="InterPro" id="IPR051910">
    <property type="entry name" value="ComF/GntX_DNA_util-trans"/>
</dbReference>
<dbReference type="PANTHER" id="PTHR47505:SF1">
    <property type="entry name" value="DNA UTILIZATION PROTEIN YHGH"/>
    <property type="match status" value="1"/>
</dbReference>
<organism evidence="3 4">
    <name type="scientific">Desulfolithobacter dissulfuricans</name>
    <dbReference type="NCBI Taxonomy" id="2795293"/>
    <lineage>
        <taxon>Bacteria</taxon>
        <taxon>Pseudomonadati</taxon>
        <taxon>Thermodesulfobacteriota</taxon>
        <taxon>Desulfobulbia</taxon>
        <taxon>Desulfobulbales</taxon>
        <taxon>Desulfobulbaceae</taxon>
        <taxon>Desulfolithobacter</taxon>
    </lineage>
</organism>
<dbReference type="SUPFAM" id="SSF53271">
    <property type="entry name" value="PRTase-like"/>
    <property type="match status" value="1"/>
</dbReference>
<dbReference type="Gene3D" id="3.40.50.2020">
    <property type="match status" value="1"/>
</dbReference>
<dbReference type="InterPro" id="IPR000836">
    <property type="entry name" value="PRTase_dom"/>
</dbReference>
<dbReference type="InterPro" id="IPR029057">
    <property type="entry name" value="PRTase-like"/>
</dbReference>
<dbReference type="Pfam" id="PF00156">
    <property type="entry name" value="Pribosyltran"/>
    <property type="match status" value="1"/>
</dbReference>
<protein>
    <submittedName>
        <fullName evidence="3">Amidophosphoribosyltransferase</fullName>
    </submittedName>
</protein>
<gene>
    <name evidence="3" type="ORF">GF1_32420</name>
</gene>
<dbReference type="KEGG" id="ddu:GF1_32420"/>
<proteinExistence type="inferred from homology"/>
<keyword evidence="4" id="KW-1185">Reference proteome</keyword>
<evidence type="ECO:0000313" key="4">
    <source>
        <dbReference type="Proteomes" id="UP001063350"/>
    </source>
</evidence>
<name>A0A915UBC1_9BACT</name>